<sequence>MPNNLSNMEHTTGNYPLQDEDEIDLRELIGTLLENKWLIILITIIAFVIGIVKVTLETPIYQADAMLQVESSQSMMIDPFAEGMGIGGNTPVQAEMEIIKSRMIMGATVTSLNLEIVAEAKYFPVIGAAMARRFEAGNKDMLAAPWLGFSDYAWGGEIIQVDTLDMPASWIDIPITLIAGKNGQFKLFDMDEQFVTDGEVGKPVSITVDGGDTALRIFVSILKARPGTHFIVLKQSQVSAMEDLIESFSVAEKGRDIGILSFTMLSASPSRAMQTLNEVANIYVRMNVEKKSAEAQKTLEFLEKQLPTIKSQLEVATDELNEYRLKKGSVNLGIETQSILGGIVEKNTQVTLLEQKKDELRQSFTSLHPAIISIDRQINRLQKQIIQHNKKVTQLPETQQVILELSRDVQVNAELYSTMLNNLQAIKVAKSGTVGDVRVIDYAVMPTLPIKPKKSLIVAVATILGLIMAIALVFIRKAMHHGIEDPDIIEKQLNVPVYATILHSEKQLQLNKQLNKNKTYIGPPVVLVLESEDDMAIESLRSLRTTLHFAFLEAKNNIIMITGPSPGVGKSFVSTNLAIVLARAGKKVLLIDADLRRGLINKALGVSRENGLSELISNVIKPSEAIHTIDSANIDFIPTGAIPPNPSELLLHEHFGILLEDLGKKYDHIIIDSPPILAVTDACIIGRMASATLMVIRSGQHPLRELQQSVKRLKQNDVNIKGCVFNDVHLVASGYGYGKYFYQYDYQK</sequence>
<keyword evidence="8" id="KW-0418">Kinase</keyword>
<evidence type="ECO:0000256" key="15">
    <source>
        <dbReference type="SAM" id="Phobius"/>
    </source>
</evidence>
<dbReference type="Gene3D" id="3.40.50.300">
    <property type="entry name" value="P-loop containing nucleotide triphosphate hydrolases"/>
    <property type="match status" value="1"/>
</dbReference>
<evidence type="ECO:0000259" key="18">
    <source>
        <dbReference type="Pfam" id="PF13807"/>
    </source>
</evidence>
<dbReference type="InterPro" id="IPR027417">
    <property type="entry name" value="P-loop_NTPase"/>
</dbReference>
<keyword evidence="6 15" id="KW-0812">Transmembrane</keyword>
<dbReference type="STRING" id="1420851.AU255_08535"/>
<dbReference type="EMBL" id="LPUF01000001">
    <property type="protein sequence ID" value="OQK17893.1"/>
    <property type="molecule type" value="Genomic_DNA"/>
</dbReference>
<feature type="coiled-coil region" evidence="14">
    <location>
        <begin position="285"/>
        <end position="319"/>
    </location>
</feature>
<dbReference type="Pfam" id="PF13807">
    <property type="entry name" value="GNVR"/>
    <property type="match status" value="1"/>
</dbReference>
<dbReference type="NCBIfam" id="TIGR01007">
    <property type="entry name" value="eps_fam"/>
    <property type="match status" value="1"/>
</dbReference>
<evidence type="ECO:0000313" key="20">
    <source>
        <dbReference type="Proteomes" id="UP000191980"/>
    </source>
</evidence>
<evidence type="ECO:0000256" key="12">
    <source>
        <dbReference type="ARBA" id="ARBA00023137"/>
    </source>
</evidence>
<dbReference type="Proteomes" id="UP000191980">
    <property type="component" value="Unassembled WGS sequence"/>
</dbReference>
<feature type="domain" description="Tyrosine-protein kinase G-rich" evidence="18">
    <location>
        <begin position="397"/>
        <end position="478"/>
    </location>
</feature>
<feature type="domain" description="AAA" evidence="17">
    <location>
        <begin position="558"/>
        <end position="709"/>
    </location>
</feature>
<evidence type="ECO:0000256" key="9">
    <source>
        <dbReference type="ARBA" id="ARBA00022840"/>
    </source>
</evidence>
<keyword evidence="14" id="KW-0175">Coiled coil</keyword>
<organism evidence="19 20">
    <name type="scientific">Methyloprofundus sedimenti</name>
    <dbReference type="NCBI Taxonomy" id="1420851"/>
    <lineage>
        <taxon>Bacteria</taxon>
        <taxon>Pseudomonadati</taxon>
        <taxon>Pseudomonadota</taxon>
        <taxon>Gammaproteobacteria</taxon>
        <taxon>Methylococcales</taxon>
        <taxon>Methylococcaceae</taxon>
        <taxon>Methyloprofundus</taxon>
    </lineage>
</organism>
<keyword evidence="4" id="KW-0997">Cell inner membrane</keyword>
<evidence type="ECO:0000256" key="6">
    <source>
        <dbReference type="ARBA" id="ARBA00022692"/>
    </source>
</evidence>
<dbReference type="OrthoDB" id="9775724at2"/>
<dbReference type="PANTHER" id="PTHR32309">
    <property type="entry name" value="TYROSINE-PROTEIN KINASE"/>
    <property type="match status" value="1"/>
</dbReference>
<dbReference type="SUPFAM" id="SSF52540">
    <property type="entry name" value="P-loop containing nucleoside triphosphate hydrolases"/>
    <property type="match status" value="1"/>
</dbReference>
<keyword evidence="11 15" id="KW-0472">Membrane</keyword>
<feature type="domain" description="Polysaccharide chain length determinant N-terminal" evidence="16">
    <location>
        <begin position="21"/>
        <end position="111"/>
    </location>
</feature>
<dbReference type="GO" id="GO:0005524">
    <property type="term" value="F:ATP binding"/>
    <property type="evidence" value="ECO:0007669"/>
    <property type="project" value="UniProtKB-KW"/>
</dbReference>
<evidence type="ECO:0000256" key="2">
    <source>
        <dbReference type="ARBA" id="ARBA00008883"/>
    </source>
</evidence>
<dbReference type="InterPro" id="IPR025669">
    <property type="entry name" value="AAA_dom"/>
</dbReference>
<dbReference type="Pfam" id="PF02706">
    <property type="entry name" value="Wzz"/>
    <property type="match status" value="1"/>
</dbReference>
<accession>A0A1V8M9C2</accession>
<keyword evidence="5" id="KW-0808">Transferase</keyword>
<feature type="transmembrane region" description="Helical" evidence="15">
    <location>
        <begin position="37"/>
        <end position="56"/>
    </location>
</feature>
<dbReference type="Pfam" id="PF13614">
    <property type="entry name" value="AAA_31"/>
    <property type="match status" value="1"/>
</dbReference>
<dbReference type="GO" id="GO:0042802">
    <property type="term" value="F:identical protein binding"/>
    <property type="evidence" value="ECO:0007669"/>
    <property type="project" value="UniProtKB-ARBA"/>
</dbReference>
<keyword evidence="3" id="KW-1003">Cell membrane</keyword>
<keyword evidence="12" id="KW-0829">Tyrosine-protein kinase</keyword>
<dbReference type="Pfam" id="PF23607">
    <property type="entry name" value="WZC_N"/>
    <property type="match status" value="1"/>
</dbReference>
<gene>
    <name evidence="19" type="ORF">AU255_08535</name>
</gene>
<protein>
    <submittedName>
        <fullName evidence="19">Chain-length determining protein</fullName>
    </submittedName>
</protein>
<feature type="coiled-coil region" evidence="14">
    <location>
        <begin position="343"/>
        <end position="391"/>
    </location>
</feature>
<evidence type="ECO:0000256" key="11">
    <source>
        <dbReference type="ARBA" id="ARBA00023136"/>
    </source>
</evidence>
<evidence type="ECO:0000313" key="19">
    <source>
        <dbReference type="EMBL" id="OQK17893.1"/>
    </source>
</evidence>
<name>A0A1V8M9C2_9GAMM</name>
<dbReference type="InterPro" id="IPR050445">
    <property type="entry name" value="Bact_polysacc_biosynth/exp"/>
</dbReference>
<dbReference type="FunFam" id="3.40.50.300:FF:000527">
    <property type="entry name" value="Tyrosine-protein kinase etk"/>
    <property type="match status" value="1"/>
</dbReference>
<dbReference type="PANTHER" id="PTHR32309:SF32">
    <property type="entry name" value="TYROSINE-PROTEIN KINASE ETK-RELATED"/>
    <property type="match status" value="1"/>
</dbReference>
<feature type="transmembrane region" description="Helical" evidence="15">
    <location>
        <begin position="455"/>
        <end position="475"/>
    </location>
</feature>
<comment type="caution">
    <text evidence="19">The sequence shown here is derived from an EMBL/GenBank/DDBJ whole genome shotgun (WGS) entry which is preliminary data.</text>
</comment>
<evidence type="ECO:0000256" key="14">
    <source>
        <dbReference type="SAM" id="Coils"/>
    </source>
</evidence>
<evidence type="ECO:0000256" key="5">
    <source>
        <dbReference type="ARBA" id="ARBA00022679"/>
    </source>
</evidence>
<keyword evidence="20" id="KW-1185">Reference proteome</keyword>
<comment type="catalytic activity">
    <reaction evidence="13">
        <text>L-tyrosyl-[protein] + ATP = O-phospho-L-tyrosyl-[protein] + ADP + H(+)</text>
        <dbReference type="Rhea" id="RHEA:10596"/>
        <dbReference type="Rhea" id="RHEA-COMP:10136"/>
        <dbReference type="Rhea" id="RHEA-COMP:20101"/>
        <dbReference type="ChEBI" id="CHEBI:15378"/>
        <dbReference type="ChEBI" id="CHEBI:30616"/>
        <dbReference type="ChEBI" id="CHEBI:46858"/>
        <dbReference type="ChEBI" id="CHEBI:61978"/>
        <dbReference type="ChEBI" id="CHEBI:456216"/>
    </reaction>
</comment>
<evidence type="ECO:0000256" key="10">
    <source>
        <dbReference type="ARBA" id="ARBA00022989"/>
    </source>
</evidence>
<dbReference type="GO" id="GO:0005886">
    <property type="term" value="C:plasma membrane"/>
    <property type="evidence" value="ECO:0007669"/>
    <property type="project" value="UniProtKB-SubCell"/>
</dbReference>
<comment type="subcellular location">
    <subcellularLocation>
        <location evidence="1">Cell inner membrane</location>
        <topology evidence="1">Multi-pass membrane protein</topology>
    </subcellularLocation>
</comment>
<proteinExistence type="inferred from homology"/>
<evidence type="ECO:0000256" key="7">
    <source>
        <dbReference type="ARBA" id="ARBA00022741"/>
    </source>
</evidence>
<keyword evidence="10 15" id="KW-1133">Transmembrane helix</keyword>
<dbReference type="CDD" id="cd05387">
    <property type="entry name" value="BY-kinase"/>
    <property type="match status" value="1"/>
</dbReference>
<dbReference type="InterPro" id="IPR005702">
    <property type="entry name" value="Wzc-like_C"/>
</dbReference>
<evidence type="ECO:0000256" key="8">
    <source>
        <dbReference type="ARBA" id="ARBA00022777"/>
    </source>
</evidence>
<keyword evidence="9" id="KW-0067">ATP-binding</keyword>
<dbReference type="InterPro" id="IPR032807">
    <property type="entry name" value="GNVR"/>
</dbReference>
<dbReference type="InterPro" id="IPR003856">
    <property type="entry name" value="LPS_length_determ_N"/>
</dbReference>
<evidence type="ECO:0000256" key="13">
    <source>
        <dbReference type="ARBA" id="ARBA00053015"/>
    </source>
</evidence>
<dbReference type="AlphaFoldDB" id="A0A1V8M9C2"/>
<keyword evidence="7" id="KW-0547">Nucleotide-binding</keyword>
<evidence type="ECO:0000256" key="4">
    <source>
        <dbReference type="ARBA" id="ARBA00022519"/>
    </source>
</evidence>
<dbReference type="GO" id="GO:0004713">
    <property type="term" value="F:protein tyrosine kinase activity"/>
    <property type="evidence" value="ECO:0007669"/>
    <property type="project" value="UniProtKB-KW"/>
</dbReference>
<evidence type="ECO:0000256" key="3">
    <source>
        <dbReference type="ARBA" id="ARBA00022475"/>
    </source>
</evidence>
<comment type="similarity">
    <text evidence="2">Belongs to the etk/wzc family.</text>
</comment>
<evidence type="ECO:0000259" key="17">
    <source>
        <dbReference type="Pfam" id="PF13614"/>
    </source>
</evidence>
<reference evidence="19 20" key="1">
    <citation type="submission" date="2015-12" db="EMBL/GenBank/DDBJ databases">
        <authorList>
            <person name="Shamseldin A."/>
            <person name="Moawad H."/>
            <person name="Abd El-Rahim W.M."/>
            <person name="Sadowsky M.J."/>
        </authorList>
    </citation>
    <scope>NUCLEOTIDE SEQUENCE [LARGE SCALE GENOMIC DNA]</scope>
    <source>
        <strain evidence="19 20">WF1</strain>
    </source>
</reference>
<evidence type="ECO:0000256" key="1">
    <source>
        <dbReference type="ARBA" id="ARBA00004429"/>
    </source>
</evidence>
<evidence type="ECO:0000259" key="16">
    <source>
        <dbReference type="Pfam" id="PF02706"/>
    </source>
</evidence>